<dbReference type="Gene3D" id="3.10.180.10">
    <property type="entry name" value="2,3-Dihydroxybiphenyl 1,2-Dioxygenase, domain 1"/>
    <property type="match status" value="1"/>
</dbReference>
<gene>
    <name evidence="2" type="ORF">JOD17_001497</name>
</gene>
<name>A0ABS2PAG8_9BACL</name>
<sequence length="130" mass="14834">MKPRITIITLAVDDLEKSTAFYQNGLGFSAEGLVQGSDQVVFELENGITLVLNLRTELEEIDQRSADSERSSEVILSSIADRKEEVDETLRRVSEFGGTILPRQPKDYEWGYSGHFKDLDGHIWEIVYFY</sequence>
<evidence type="ECO:0000313" key="3">
    <source>
        <dbReference type="Proteomes" id="UP000741863"/>
    </source>
</evidence>
<accession>A0ABS2PAG8</accession>
<dbReference type="PROSITE" id="PS51819">
    <property type="entry name" value="VOC"/>
    <property type="match status" value="1"/>
</dbReference>
<organism evidence="2 3">
    <name type="scientific">Geomicrobium sediminis</name>
    <dbReference type="NCBI Taxonomy" id="1347788"/>
    <lineage>
        <taxon>Bacteria</taxon>
        <taxon>Bacillati</taxon>
        <taxon>Bacillota</taxon>
        <taxon>Bacilli</taxon>
        <taxon>Bacillales</taxon>
        <taxon>Geomicrobium</taxon>
    </lineage>
</organism>
<reference evidence="2 3" key="1">
    <citation type="submission" date="2021-01" db="EMBL/GenBank/DDBJ databases">
        <title>Genomic Encyclopedia of Type Strains, Phase IV (KMG-IV): sequencing the most valuable type-strain genomes for metagenomic binning, comparative biology and taxonomic classification.</title>
        <authorList>
            <person name="Goeker M."/>
        </authorList>
    </citation>
    <scope>NUCLEOTIDE SEQUENCE [LARGE SCALE GENOMIC DNA]</scope>
    <source>
        <strain evidence="2 3">DSM 25540</strain>
    </source>
</reference>
<dbReference type="SUPFAM" id="SSF54593">
    <property type="entry name" value="Glyoxalase/Bleomycin resistance protein/Dihydroxybiphenyl dioxygenase"/>
    <property type="match status" value="1"/>
</dbReference>
<dbReference type="InterPro" id="IPR037523">
    <property type="entry name" value="VOC_core"/>
</dbReference>
<evidence type="ECO:0000259" key="1">
    <source>
        <dbReference type="PROSITE" id="PS51819"/>
    </source>
</evidence>
<dbReference type="PANTHER" id="PTHR36503">
    <property type="entry name" value="BLR2520 PROTEIN"/>
    <property type="match status" value="1"/>
</dbReference>
<dbReference type="Proteomes" id="UP000741863">
    <property type="component" value="Unassembled WGS sequence"/>
</dbReference>
<proteinExistence type="predicted"/>
<comment type="caution">
    <text evidence="2">The sequence shown here is derived from an EMBL/GenBank/DDBJ whole genome shotgun (WGS) entry which is preliminary data.</text>
</comment>
<protein>
    <submittedName>
        <fullName evidence="2">Lactoylglutathione lyase</fullName>
    </submittedName>
</protein>
<dbReference type="PANTHER" id="PTHR36503:SF2">
    <property type="entry name" value="BLR2408 PROTEIN"/>
    <property type="match status" value="1"/>
</dbReference>
<keyword evidence="2" id="KW-0456">Lyase</keyword>
<keyword evidence="3" id="KW-1185">Reference proteome</keyword>
<dbReference type="InterPro" id="IPR004360">
    <property type="entry name" value="Glyas_Fos-R_dOase_dom"/>
</dbReference>
<dbReference type="Pfam" id="PF00903">
    <property type="entry name" value="Glyoxalase"/>
    <property type="match status" value="1"/>
</dbReference>
<dbReference type="GO" id="GO:0016829">
    <property type="term" value="F:lyase activity"/>
    <property type="evidence" value="ECO:0007669"/>
    <property type="project" value="UniProtKB-KW"/>
</dbReference>
<feature type="domain" description="VOC" evidence="1">
    <location>
        <begin position="4"/>
        <end position="129"/>
    </location>
</feature>
<dbReference type="InterPro" id="IPR029068">
    <property type="entry name" value="Glyas_Bleomycin-R_OHBP_Dase"/>
</dbReference>
<evidence type="ECO:0000313" key="2">
    <source>
        <dbReference type="EMBL" id="MBM7632404.1"/>
    </source>
</evidence>
<dbReference type="RefSeq" id="WP_204696597.1">
    <property type="nucleotide sequence ID" value="NZ_JAFBEC010000003.1"/>
</dbReference>
<dbReference type="EMBL" id="JAFBEC010000003">
    <property type="protein sequence ID" value="MBM7632404.1"/>
    <property type="molecule type" value="Genomic_DNA"/>
</dbReference>